<gene>
    <name evidence="2" type="ORF">H8698_00150</name>
</gene>
<comment type="caution">
    <text evidence="2">The sequence shown here is derived from an EMBL/GenBank/DDBJ whole genome shotgun (WGS) entry which is preliminary data.</text>
</comment>
<evidence type="ECO:0000313" key="2">
    <source>
        <dbReference type="EMBL" id="MBC8539390.1"/>
    </source>
</evidence>
<accession>A0A926HXS9</accession>
<evidence type="ECO:0000313" key="3">
    <source>
        <dbReference type="Proteomes" id="UP000611762"/>
    </source>
</evidence>
<keyword evidence="1" id="KW-0472">Membrane</keyword>
<dbReference type="Proteomes" id="UP000611762">
    <property type="component" value="Unassembled WGS sequence"/>
</dbReference>
<dbReference type="RefSeq" id="WP_249310475.1">
    <property type="nucleotide sequence ID" value="NZ_JACRSU010000001.1"/>
</dbReference>
<keyword evidence="1" id="KW-1133">Transmembrane helix</keyword>
<keyword evidence="3" id="KW-1185">Reference proteome</keyword>
<sequence length="280" mass="31822">MNWGRTKTILIVLFLIVNSLLFTTYILLEHSANSIDEQVIESTVTALSEHGIHISEDLIRKKKYADYHVSMKSAASDKENTVKKLLGDEYEKTDNFEYRSGSAVVSISGSKIRYSNNRNVENIEADALSRGTDKLAEEHLKQLGFDRKTYFMYNKHLENGILTFEIMPRYNEYKIEGVRLKAKADNAGILELEGTWFYTEYADTSAKETFCNVTSVLLEFMYQTNSAGKTIYRIEGCLYIPSEYMSAKTVMPLPVYIILCTDGSVTIFNAKDASLILQNP</sequence>
<reference evidence="2" key="1">
    <citation type="submission" date="2020-08" db="EMBL/GenBank/DDBJ databases">
        <title>Genome public.</title>
        <authorList>
            <person name="Liu C."/>
            <person name="Sun Q."/>
        </authorList>
    </citation>
    <scope>NUCLEOTIDE SEQUENCE</scope>
    <source>
        <strain evidence="2">H8</strain>
    </source>
</reference>
<name>A0A926HXS9_9FIRM</name>
<evidence type="ECO:0000256" key="1">
    <source>
        <dbReference type="SAM" id="Phobius"/>
    </source>
</evidence>
<keyword evidence="1" id="KW-0812">Transmembrane</keyword>
<feature type="transmembrane region" description="Helical" evidence="1">
    <location>
        <begin position="9"/>
        <end position="28"/>
    </location>
</feature>
<protein>
    <recommendedName>
        <fullName evidence="4">Regulatory protein YycH-like domain-containing protein</fullName>
    </recommendedName>
</protein>
<evidence type="ECO:0008006" key="4">
    <source>
        <dbReference type="Google" id="ProtNLM"/>
    </source>
</evidence>
<organism evidence="2 3">
    <name type="scientific">Congzhengia minquanensis</name>
    <dbReference type="NCBI Taxonomy" id="2763657"/>
    <lineage>
        <taxon>Bacteria</taxon>
        <taxon>Bacillati</taxon>
        <taxon>Bacillota</taxon>
        <taxon>Clostridia</taxon>
        <taxon>Eubacteriales</taxon>
        <taxon>Oscillospiraceae</taxon>
        <taxon>Congzhengia</taxon>
    </lineage>
</organism>
<dbReference type="AlphaFoldDB" id="A0A926HXS9"/>
<dbReference type="EMBL" id="JACRSU010000001">
    <property type="protein sequence ID" value="MBC8539390.1"/>
    <property type="molecule type" value="Genomic_DNA"/>
</dbReference>
<proteinExistence type="predicted"/>